<dbReference type="KEGG" id="cel:CELE_Y9C9A.12"/>
<dbReference type="InterPro" id="IPR002900">
    <property type="entry name" value="DUF38/FTH_CAE_spp"/>
</dbReference>
<dbReference type="GeneID" id="189417"/>
<dbReference type="PaxDb" id="6239-Y9C9A.12"/>
<dbReference type="SMR" id="Q9N2T1"/>
<dbReference type="WormBase" id="Y9C9A.12">
    <property type="protein sequence ID" value="CE49238"/>
    <property type="gene ID" value="WBGene00021179"/>
    <property type="gene designation" value="fbxa-86"/>
</dbReference>
<accession>Q9N2T1</accession>
<evidence type="ECO:0000259" key="1">
    <source>
        <dbReference type="PROSITE" id="PS50181"/>
    </source>
</evidence>
<evidence type="ECO:0000313" key="2">
    <source>
        <dbReference type="EMBL" id="CCD68696.2"/>
    </source>
</evidence>
<dbReference type="STRING" id="6239.Y9C9A.12.1"/>
<protein>
    <submittedName>
        <fullName evidence="2">F-box domain-containing protein</fullName>
    </submittedName>
</protein>
<dbReference type="RefSeq" id="NP_500678.2">
    <property type="nucleotide sequence ID" value="NM_068277.3"/>
</dbReference>
<dbReference type="AlphaFoldDB" id="Q9N2T1"/>
<keyword evidence="3" id="KW-1185">Reference proteome</keyword>
<dbReference type="CTD" id="189417"/>
<dbReference type="Pfam" id="PF01827">
    <property type="entry name" value="FTH"/>
    <property type="match status" value="1"/>
</dbReference>
<dbReference type="PANTHER" id="PTHR23015:SF4">
    <property type="entry name" value="DUF38 DOMAIN-CONTAINING PROTEIN-RELATED"/>
    <property type="match status" value="1"/>
</dbReference>
<dbReference type="OrthoDB" id="3226064at2759"/>
<dbReference type="InterPro" id="IPR040161">
    <property type="entry name" value="FB224"/>
</dbReference>
<dbReference type="InParanoid" id="Q9N2T1"/>
<dbReference type="SMART" id="SM00256">
    <property type="entry name" value="FBOX"/>
    <property type="match status" value="1"/>
</dbReference>
<sequence>MALTLSNLPVAVIREVLDKLEPIDRLVIRKVSRNLRTVSDNTKFLLENVKILISNELSTLKIGECNVEYSKEDKGTMLKCITVEKSNYISKCSQIKFIVNDFSTLMKISKPSLKHFTIRISDDIKNKNRDQCFTRILNTLNSKSCLKVSNIEFGNLKPEELAIVLPSFYAGHLEEIVICHCNLDYDLTGIVSLEQWKQAKYLDATWGWNSLPIEYLFHFVGFKINFKSFSLSDAIKIREVLEKTVNFQSGMFIFEETDIADILEVFNPDYDDGNILPIYLNFNNSVFLINASRFHFEIKKK</sequence>
<dbReference type="FunCoup" id="Q9N2T1">
    <property type="interactions" value="842"/>
</dbReference>
<dbReference type="EMBL" id="BX284604">
    <property type="protein sequence ID" value="CCD68696.2"/>
    <property type="molecule type" value="Genomic_DNA"/>
</dbReference>
<dbReference type="UCSC" id="Y9C9A.12">
    <property type="organism name" value="c. elegans"/>
</dbReference>
<proteinExistence type="predicted"/>
<dbReference type="Bgee" id="WBGene00021179">
    <property type="expression patterns" value="Expressed in multicellular organism and 1 other cell type or tissue"/>
</dbReference>
<organism evidence="2 3">
    <name type="scientific">Caenorhabditis elegans</name>
    <dbReference type="NCBI Taxonomy" id="6239"/>
    <lineage>
        <taxon>Eukaryota</taxon>
        <taxon>Metazoa</taxon>
        <taxon>Ecdysozoa</taxon>
        <taxon>Nematoda</taxon>
        <taxon>Chromadorea</taxon>
        <taxon>Rhabditida</taxon>
        <taxon>Rhabditina</taxon>
        <taxon>Rhabditomorpha</taxon>
        <taxon>Rhabditoidea</taxon>
        <taxon>Rhabditidae</taxon>
        <taxon>Peloderinae</taxon>
        <taxon>Caenorhabditis</taxon>
    </lineage>
</organism>
<dbReference type="CDD" id="cd22150">
    <property type="entry name" value="F-box_CeFBXA-like"/>
    <property type="match status" value="1"/>
</dbReference>
<dbReference type="PROSITE" id="PS50181">
    <property type="entry name" value="FBOX"/>
    <property type="match status" value="1"/>
</dbReference>
<dbReference type="PANTHER" id="PTHR23015">
    <property type="entry name" value="UNCHARACTERIZED C.ELEGANS PROTEIN"/>
    <property type="match status" value="1"/>
</dbReference>
<reference evidence="2 3" key="1">
    <citation type="journal article" date="1998" name="Science">
        <title>Genome sequence of the nematode C. elegans: a platform for investigating biology.</title>
        <authorList>
            <consortium name="The C. elegans sequencing consortium"/>
            <person name="Sulson J.E."/>
            <person name="Waterston R."/>
        </authorList>
    </citation>
    <scope>NUCLEOTIDE SEQUENCE [LARGE SCALE GENOMIC DNA]</scope>
    <source>
        <strain evidence="2 3">Bristol N2</strain>
    </source>
</reference>
<name>Q9N2T1_CAEEL</name>
<feature type="domain" description="F-box" evidence="1">
    <location>
        <begin position="2"/>
        <end position="49"/>
    </location>
</feature>
<dbReference type="Pfam" id="PF00646">
    <property type="entry name" value="F-box"/>
    <property type="match status" value="1"/>
</dbReference>
<dbReference type="AGR" id="WB:WBGene00021179"/>
<dbReference type="InterPro" id="IPR001810">
    <property type="entry name" value="F-box_dom"/>
</dbReference>
<evidence type="ECO:0000313" key="3">
    <source>
        <dbReference type="Proteomes" id="UP000001940"/>
    </source>
</evidence>
<dbReference type="Proteomes" id="UP000001940">
    <property type="component" value="Chromosome IV"/>
</dbReference>
<gene>
    <name evidence="2 4" type="primary">fbxa-86</name>
    <name evidence="2" type="ORF">CELE_Y9C9A.12</name>
    <name evidence="4" type="ORF">Y9C9A.12</name>
</gene>
<dbReference type="HOGENOM" id="CLU_030831_3_1_1"/>
<evidence type="ECO:0000313" key="4">
    <source>
        <dbReference type="WormBase" id="Y9C9A.12"/>
    </source>
</evidence>